<organism evidence="3 4">
    <name type="scientific">Lichenifustis flavocetrariae</name>
    <dbReference type="NCBI Taxonomy" id="2949735"/>
    <lineage>
        <taxon>Bacteria</taxon>
        <taxon>Pseudomonadati</taxon>
        <taxon>Pseudomonadota</taxon>
        <taxon>Alphaproteobacteria</taxon>
        <taxon>Hyphomicrobiales</taxon>
        <taxon>Lichenihabitantaceae</taxon>
        <taxon>Lichenifustis</taxon>
    </lineage>
</organism>
<feature type="binding site" evidence="2">
    <location>
        <begin position="11"/>
        <end position="18"/>
    </location>
    <ligand>
        <name>substrate</name>
    </ligand>
</feature>
<reference evidence="3" key="1">
    <citation type="submission" date="2022-05" db="EMBL/GenBank/DDBJ databases">
        <authorList>
            <person name="Pankratov T."/>
        </authorList>
    </citation>
    <scope>NUCLEOTIDE SEQUENCE</scope>
    <source>
        <strain evidence="3">BP6-180914</strain>
    </source>
</reference>
<dbReference type="RefSeq" id="WP_282586494.1">
    <property type="nucleotide sequence ID" value="NZ_JAMOIM010000013.1"/>
</dbReference>
<evidence type="ECO:0000256" key="1">
    <source>
        <dbReference type="PIRSR" id="PIRSR613078-1"/>
    </source>
</evidence>
<comment type="caution">
    <text evidence="3">The sequence shown here is derived from an EMBL/GenBank/DDBJ whole genome shotgun (WGS) entry which is preliminary data.</text>
</comment>
<dbReference type="Pfam" id="PF00300">
    <property type="entry name" value="His_Phos_1"/>
    <property type="match status" value="1"/>
</dbReference>
<dbReference type="PANTHER" id="PTHR48100">
    <property type="entry name" value="BROAD-SPECIFICITY PHOSPHATASE YOR283W-RELATED"/>
    <property type="match status" value="1"/>
</dbReference>
<proteinExistence type="predicted"/>
<sequence length="199" mass="22255">MEPPVDFFLIRHGETDWNRQGRLQGQRDVPLNPIGLEQASAAGRKLKKLLHKEGIDPAGLRFVASPLRRTCDTMERLRSALGLPPAAYETDDRLKEIGFGAWEGLTWSEAKAVAPALVKERKRAKWIFVPPGGESYADLADRLMPWLGERRPGDVVVAHGGVARALMHILAGVPITEAPDIEIFQGRVLRFARGRFQWF</sequence>
<dbReference type="AlphaFoldDB" id="A0AA41YZS4"/>
<evidence type="ECO:0000313" key="3">
    <source>
        <dbReference type="EMBL" id="MCW6510123.1"/>
    </source>
</evidence>
<dbReference type="GO" id="GO:0005737">
    <property type="term" value="C:cytoplasm"/>
    <property type="evidence" value="ECO:0007669"/>
    <property type="project" value="TreeGrafter"/>
</dbReference>
<dbReference type="PROSITE" id="PS00175">
    <property type="entry name" value="PG_MUTASE"/>
    <property type="match status" value="1"/>
</dbReference>
<dbReference type="Gene3D" id="3.40.50.1240">
    <property type="entry name" value="Phosphoglycerate mutase-like"/>
    <property type="match status" value="1"/>
</dbReference>
<gene>
    <name evidence="3" type="ORF">M8523_19065</name>
</gene>
<evidence type="ECO:0000313" key="4">
    <source>
        <dbReference type="Proteomes" id="UP001165667"/>
    </source>
</evidence>
<dbReference type="CDD" id="cd07067">
    <property type="entry name" value="HP_PGM_like"/>
    <property type="match status" value="1"/>
</dbReference>
<feature type="binding site" evidence="2">
    <location>
        <position position="69"/>
    </location>
    <ligand>
        <name>substrate</name>
    </ligand>
</feature>
<dbReference type="EMBL" id="JAMOIM010000013">
    <property type="protein sequence ID" value="MCW6510123.1"/>
    <property type="molecule type" value="Genomic_DNA"/>
</dbReference>
<dbReference type="InterPro" id="IPR029033">
    <property type="entry name" value="His_PPase_superfam"/>
</dbReference>
<accession>A0AA41YZS4</accession>
<dbReference type="PIRSF" id="PIRSF000709">
    <property type="entry name" value="6PFK_2-Ptase"/>
    <property type="match status" value="1"/>
</dbReference>
<feature type="active site" description="Tele-phosphohistidine intermediate" evidence="1">
    <location>
        <position position="12"/>
    </location>
</feature>
<dbReference type="InterPro" id="IPR013078">
    <property type="entry name" value="His_Pase_superF_clade-1"/>
</dbReference>
<dbReference type="SMART" id="SM00855">
    <property type="entry name" value="PGAM"/>
    <property type="match status" value="1"/>
</dbReference>
<feature type="active site" description="Proton donor/acceptor" evidence="1">
    <location>
        <position position="96"/>
    </location>
</feature>
<name>A0AA41YZS4_9HYPH</name>
<dbReference type="PANTHER" id="PTHR48100:SF59">
    <property type="entry name" value="ADENOSYLCOBALAMIN_ALPHA-RIBAZOLE PHOSPHATASE"/>
    <property type="match status" value="1"/>
</dbReference>
<dbReference type="SUPFAM" id="SSF53254">
    <property type="entry name" value="Phosphoglycerate mutase-like"/>
    <property type="match status" value="1"/>
</dbReference>
<dbReference type="InterPro" id="IPR001345">
    <property type="entry name" value="PG/BPGM_mutase_AS"/>
</dbReference>
<dbReference type="InterPro" id="IPR050275">
    <property type="entry name" value="PGM_Phosphatase"/>
</dbReference>
<keyword evidence="4" id="KW-1185">Reference proteome</keyword>
<dbReference type="Proteomes" id="UP001165667">
    <property type="component" value="Unassembled WGS sequence"/>
</dbReference>
<evidence type="ECO:0000256" key="2">
    <source>
        <dbReference type="PIRSR" id="PIRSR613078-2"/>
    </source>
</evidence>
<protein>
    <submittedName>
        <fullName evidence="3">Histidine phosphatase family protein</fullName>
    </submittedName>
</protein>
<dbReference type="GO" id="GO:0016791">
    <property type="term" value="F:phosphatase activity"/>
    <property type="evidence" value="ECO:0007669"/>
    <property type="project" value="TreeGrafter"/>
</dbReference>